<accession>A0A8K0SPR9</accession>
<dbReference type="SUPFAM" id="SSF81383">
    <property type="entry name" value="F-box domain"/>
    <property type="match status" value="1"/>
</dbReference>
<comment type="caution">
    <text evidence="3">The sequence shown here is derived from an EMBL/GenBank/DDBJ whole genome shotgun (WGS) entry which is preliminary data.</text>
</comment>
<protein>
    <recommendedName>
        <fullName evidence="2">F-box domain-containing protein</fullName>
    </recommendedName>
</protein>
<name>A0A8K0SPR9_9HYPO</name>
<reference evidence="3" key="1">
    <citation type="journal article" date="2021" name="Nat. Commun.">
        <title>Genetic determinants of endophytism in the Arabidopsis root mycobiome.</title>
        <authorList>
            <person name="Mesny F."/>
            <person name="Miyauchi S."/>
            <person name="Thiergart T."/>
            <person name="Pickel B."/>
            <person name="Atanasova L."/>
            <person name="Karlsson M."/>
            <person name="Huettel B."/>
            <person name="Barry K.W."/>
            <person name="Haridas S."/>
            <person name="Chen C."/>
            <person name="Bauer D."/>
            <person name="Andreopoulos W."/>
            <person name="Pangilinan J."/>
            <person name="LaButti K."/>
            <person name="Riley R."/>
            <person name="Lipzen A."/>
            <person name="Clum A."/>
            <person name="Drula E."/>
            <person name="Henrissat B."/>
            <person name="Kohler A."/>
            <person name="Grigoriev I.V."/>
            <person name="Martin F.M."/>
            <person name="Hacquard S."/>
        </authorList>
    </citation>
    <scope>NUCLEOTIDE SEQUENCE</scope>
    <source>
        <strain evidence="3">MPI-CAGE-CH-0235</strain>
    </source>
</reference>
<proteinExistence type="predicted"/>
<organism evidence="3 4">
    <name type="scientific">Stachybotrys elegans</name>
    <dbReference type="NCBI Taxonomy" id="80388"/>
    <lineage>
        <taxon>Eukaryota</taxon>
        <taxon>Fungi</taxon>
        <taxon>Dikarya</taxon>
        <taxon>Ascomycota</taxon>
        <taxon>Pezizomycotina</taxon>
        <taxon>Sordariomycetes</taxon>
        <taxon>Hypocreomycetidae</taxon>
        <taxon>Hypocreales</taxon>
        <taxon>Stachybotryaceae</taxon>
        <taxon>Stachybotrys</taxon>
    </lineage>
</organism>
<evidence type="ECO:0000256" key="1">
    <source>
        <dbReference type="SAM" id="MobiDB-lite"/>
    </source>
</evidence>
<dbReference type="EMBL" id="JAGPNK010000008">
    <property type="protein sequence ID" value="KAH7316715.1"/>
    <property type="molecule type" value="Genomic_DNA"/>
</dbReference>
<keyword evidence="4" id="KW-1185">Reference proteome</keyword>
<feature type="domain" description="F-box" evidence="2">
    <location>
        <begin position="31"/>
        <end position="72"/>
    </location>
</feature>
<dbReference type="Gene3D" id="1.20.1280.50">
    <property type="match status" value="1"/>
</dbReference>
<sequence length="566" mass="64488">MDADNTTSDVQDEHSSPVNNEIHQLQPATALEDLHVEILSIIALQIHVPDLLNCRAVSKKWRQAWSQPRLLRYICRYRFPGVIQMNPESDMLSIFLEASAKYIRRRKNIDMGNSRSITWDAWHRQVEVTSDLGTGSASSSWGLQGPFVIRCGENTVAWQDETIDFVFVDQLDDLTHHCIDLQNCVPPLEGLDLLLEAATDKILVLAGYDAEDTQDCRLVLYILEIDSRHIKEIILPASLDTCYVRDDRVVAVTKEGHVIACGWNIDPYPVDDDFDLHHNDDYGGQCQILPGVLFHPTQPEIIYLVRLRQDNSSEMEVYTLIVTKFQKDEAVKILEKTIFSSHLPKTDDEWRDCICAPRPAIFGGYELQPIFTTLSFEMGQTCREINSSGLYSIIVLDSHNEDRGEWDSSCTGYEISSICFNAMVDDFLIYYYESHPPEEIVTTDDGEDIPLGWLPIAAVTGTDDKIIIGRRSNTGAWTAQPCYFQRLRVCQINDQPVQPGFDGDWLFGGGNDRMVLPACNPLLSLHFRENRVVTAWKGFYRVLDFEDSPWGREGKNRVWEIKGEEE</sequence>
<dbReference type="Proteomes" id="UP000813444">
    <property type="component" value="Unassembled WGS sequence"/>
</dbReference>
<feature type="region of interest" description="Disordered" evidence="1">
    <location>
        <begin position="1"/>
        <end position="20"/>
    </location>
</feature>
<gene>
    <name evidence="3" type="ORF">B0I35DRAFT_479537</name>
</gene>
<evidence type="ECO:0000259" key="2">
    <source>
        <dbReference type="Pfam" id="PF00646"/>
    </source>
</evidence>
<dbReference type="CDD" id="cd09917">
    <property type="entry name" value="F-box_SF"/>
    <property type="match status" value="1"/>
</dbReference>
<evidence type="ECO:0000313" key="3">
    <source>
        <dbReference type="EMBL" id="KAH7316715.1"/>
    </source>
</evidence>
<dbReference type="InterPro" id="IPR036047">
    <property type="entry name" value="F-box-like_dom_sf"/>
</dbReference>
<dbReference type="OrthoDB" id="1918685at2759"/>
<dbReference type="Pfam" id="PF00646">
    <property type="entry name" value="F-box"/>
    <property type="match status" value="1"/>
</dbReference>
<dbReference type="AlphaFoldDB" id="A0A8K0SPR9"/>
<dbReference type="InterPro" id="IPR001810">
    <property type="entry name" value="F-box_dom"/>
</dbReference>
<evidence type="ECO:0000313" key="4">
    <source>
        <dbReference type="Proteomes" id="UP000813444"/>
    </source>
</evidence>